<dbReference type="Gene3D" id="3.50.50.60">
    <property type="entry name" value="FAD/NAD(P)-binding domain"/>
    <property type="match status" value="1"/>
</dbReference>
<proteinExistence type="predicted"/>
<dbReference type="EMBL" id="FNXT01000270">
    <property type="protein sequence ID" value="SZX62912.1"/>
    <property type="molecule type" value="Genomic_DNA"/>
</dbReference>
<feature type="region of interest" description="Disordered" evidence="1">
    <location>
        <begin position="1"/>
        <end position="23"/>
    </location>
</feature>
<dbReference type="InterPro" id="IPR036188">
    <property type="entry name" value="FAD/NAD-bd_sf"/>
</dbReference>
<evidence type="ECO:0000256" key="1">
    <source>
        <dbReference type="SAM" id="MobiDB-lite"/>
    </source>
</evidence>
<dbReference type="PANTHER" id="PTHR42923:SF46">
    <property type="entry name" value="AMINE OXIDASE"/>
    <property type="match status" value="1"/>
</dbReference>
<accession>A0A383VDW2</accession>
<feature type="region of interest" description="Disordered" evidence="1">
    <location>
        <begin position="61"/>
        <end position="83"/>
    </location>
</feature>
<sequence>MALHARSMHRHCSRDSQQQQQQRIHLRISRQNLRQAASSPHSRSVLAAAAAAAASSDFQPLDSSATTSSSSNASSSSSSGPVDTRKKVVVVGGGWAGFGAAKHLSEQGYAVTLIEAAKNPGGLSGGFRTSSGKVVEAGMKGFWYSYSNIFALLKDLGGAWPLTDWTTSGFWSPKGLTTEAPVFSKLPRLPTLLGQFVHTAPLHWSLPLQDRLTMLPFLLSFVDYDASPEVYERYDKMSARELFRLWGVSERCYQEFLRPTLLVGLFAPPEEISAASMLETLYFYALAHQNDFDVCWPRGSIAETIFTPMVERIQSAGGQVLGGQLVTDLQPGADGRSIAAVVTRDVATGSSTTHEADAVVFAIGITGMQKLVQQCRLLGDRQEFRKVMNLRSIDVIATRLWFDKLVPTRYPANVLSGFETTAGATFFNLNNLQDEYRDAPGSVITADFYGANELLPLTDEEVVARVKSHLEVCERGFKGATVVDSAVLRFPKAVTHFSPGSYASRPFQATSIPNCFLAGDWVKGVSHGANGLSQERAYVTGLTAANLVVDHCGQGSKAVVLDVEPDEPHIAAAKQANQAVRGVLDSLGLKSPLL</sequence>
<feature type="compositionally biased region" description="Low complexity" evidence="1">
    <location>
        <begin position="63"/>
        <end position="79"/>
    </location>
</feature>
<dbReference type="SUPFAM" id="SSF51905">
    <property type="entry name" value="FAD/NAD(P)-binding domain"/>
    <property type="match status" value="1"/>
</dbReference>
<protein>
    <recommendedName>
        <fullName evidence="2">Amine oxidase domain-containing protein</fullName>
    </recommendedName>
</protein>
<evidence type="ECO:0000259" key="2">
    <source>
        <dbReference type="Pfam" id="PF01593"/>
    </source>
</evidence>
<name>A0A383VDW2_TETOB</name>
<organism evidence="3 4">
    <name type="scientific">Tetradesmus obliquus</name>
    <name type="common">Green alga</name>
    <name type="synonym">Acutodesmus obliquus</name>
    <dbReference type="NCBI Taxonomy" id="3088"/>
    <lineage>
        <taxon>Eukaryota</taxon>
        <taxon>Viridiplantae</taxon>
        <taxon>Chlorophyta</taxon>
        <taxon>core chlorophytes</taxon>
        <taxon>Chlorophyceae</taxon>
        <taxon>CS clade</taxon>
        <taxon>Sphaeropleales</taxon>
        <taxon>Scenedesmaceae</taxon>
        <taxon>Tetradesmus</taxon>
    </lineage>
</organism>
<evidence type="ECO:0000313" key="3">
    <source>
        <dbReference type="EMBL" id="SZX62912.1"/>
    </source>
</evidence>
<dbReference type="PRINTS" id="PR00419">
    <property type="entry name" value="ADXRDTASE"/>
</dbReference>
<dbReference type="PANTHER" id="PTHR42923">
    <property type="entry name" value="PROTOPORPHYRINOGEN OXIDASE"/>
    <property type="match status" value="1"/>
</dbReference>
<dbReference type="GO" id="GO:0016491">
    <property type="term" value="F:oxidoreductase activity"/>
    <property type="evidence" value="ECO:0007669"/>
    <property type="project" value="InterPro"/>
</dbReference>
<reference evidence="3 4" key="1">
    <citation type="submission" date="2016-10" db="EMBL/GenBank/DDBJ databases">
        <authorList>
            <person name="Cai Z."/>
        </authorList>
    </citation>
    <scope>NUCLEOTIDE SEQUENCE [LARGE SCALE GENOMIC DNA]</scope>
</reference>
<dbReference type="AlphaFoldDB" id="A0A383VDW2"/>
<feature type="compositionally biased region" description="Basic residues" evidence="1">
    <location>
        <begin position="1"/>
        <end position="12"/>
    </location>
</feature>
<dbReference type="Pfam" id="PF01593">
    <property type="entry name" value="Amino_oxidase"/>
    <property type="match status" value="1"/>
</dbReference>
<dbReference type="InterPro" id="IPR050464">
    <property type="entry name" value="Zeta_carotene_desat/Oxidored"/>
</dbReference>
<dbReference type="InterPro" id="IPR002937">
    <property type="entry name" value="Amino_oxidase"/>
</dbReference>
<keyword evidence="4" id="KW-1185">Reference proteome</keyword>
<gene>
    <name evidence="3" type="ORF">BQ4739_LOCUS3488</name>
</gene>
<dbReference type="Proteomes" id="UP000256970">
    <property type="component" value="Unassembled WGS sequence"/>
</dbReference>
<dbReference type="STRING" id="3088.A0A383VDW2"/>
<evidence type="ECO:0000313" key="4">
    <source>
        <dbReference type="Proteomes" id="UP000256970"/>
    </source>
</evidence>
<feature type="domain" description="Amine oxidase" evidence="2">
    <location>
        <begin position="96"/>
        <end position="548"/>
    </location>
</feature>